<feature type="transmembrane region" description="Helical" evidence="1">
    <location>
        <begin position="267"/>
        <end position="285"/>
    </location>
</feature>
<comment type="caution">
    <text evidence="2">The sequence shown here is derived from an EMBL/GenBank/DDBJ whole genome shotgun (WGS) entry which is preliminary data.</text>
</comment>
<protein>
    <recommendedName>
        <fullName evidence="4">Glycosyltransferase RgtA/B/C/D-like domain-containing protein</fullName>
    </recommendedName>
</protein>
<dbReference type="Proteomes" id="UP000051789">
    <property type="component" value="Unassembled WGS sequence"/>
</dbReference>
<feature type="transmembrane region" description="Helical" evidence="1">
    <location>
        <begin position="33"/>
        <end position="52"/>
    </location>
</feature>
<name>A0A0R2CET2_9LACO</name>
<feature type="transmembrane region" description="Helical" evidence="1">
    <location>
        <begin position="172"/>
        <end position="191"/>
    </location>
</feature>
<sequence>MTHKFMPTFLPLVLMICLIVGIASNLIKSTGIAVLIVAILAFIGIHLTAKWLDQMKSVHVYWGIGIGLLLMLIGQIFVLNVMPNTVYHDPYRVLSQADQMAAGHMTWDITYFWRYANNVPLTYFMSLWLRFTQLFGLSTNLSVHLLSILTLDGFILLALCTVWQLSRRHSTLIGAFAFFALTPFAYTYYLQVFYSDLPTMLILLIIMKTLLNWSQGTHNQHLIKGAGLVLTALAGLLIKANLIVILPALAIVLTILARQRLLHKSQLMIPVILIALGFGLSLPTTKVIDEVSNYHTETKFEFPVTNWILMGYNSVSNGGYSGSDVGKSIKQPSKAARQQHDLQAIPQRLKRLGAFGVLRLWIVKLGILLNVRGIQNWYNGGFRSAPSWYHNRVNFFRMLTTISYASATIVLWLILMLRLTTWRPDLSDSKQVIALLTIVTALGYLAFHTLLWEVEPRYGQAILPLSWIALAALPQPQHESNPQRRWQQVAGQSSLLASVLVALGLAGIIGKAVPQNQVVAAQRSQLSVQYHAKPKALKPGAVLTEDVDLHAKANYFSVQMHAGSTERVTLTNLKTNSSYTLYDAGSVYRLHHQLSAGRYRITVRNNTNKHQLVDVVHTYQYRLATHPLIIDEHSNPTASFVFTCMQRVQKKG</sequence>
<feature type="transmembrane region" description="Helical" evidence="1">
    <location>
        <begin position="352"/>
        <end position="375"/>
    </location>
</feature>
<dbReference type="PATRIC" id="fig|1423810.4.peg.1544"/>
<dbReference type="AlphaFoldDB" id="A0A0R2CET2"/>
<feature type="transmembrane region" description="Helical" evidence="1">
    <location>
        <begin position="395"/>
        <end position="420"/>
    </location>
</feature>
<dbReference type="OrthoDB" id="2240371at2"/>
<evidence type="ECO:0000313" key="2">
    <source>
        <dbReference type="EMBL" id="KRM86921.1"/>
    </source>
</evidence>
<evidence type="ECO:0000256" key="1">
    <source>
        <dbReference type="SAM" id="Phobius"/>
    </source>
</evidence>
<gene>
    <name evidence="2" type="ORF">FD19_GL001502</name>
</gene>
<organism evidence="2 3">
    <name type="scientific">Lacticaseibacillus thailandensis DSM 22698 = JCM 13996</name>
    <dbReference type="NCBI Taxonomy" id="1423810"/>
    <lineage>
        <taxon>Bacteria</taxon>
        <taxon>Bacillati</taxon>
        <taxon>Bacillota</taxon>
        <taxon>Bacilli</taxon>
        <taxon>Lactobacillales</taxon>
        <taxon>Lactobacillaceae</taxon>
        <taxon>Lacticaseibacillus</taxon>
    </lineage>
</organism>
<evidence type="ECO:0000313" key="3">
    <source>
        <dbReference type="Proteomes" id="UP000051789"/>
    </source>
</evidence>
<dbReference type="EMBL" id="AYZK01000004">
    <property type="protein sequence ID" value="KRM86921.1"/>
    <property type="molecule type" value="Genomic_DNA"/>
</dbReference>
<keyword evidence="1" id="KW-1133">Transmembrane helix</keyword>
<keyword evidence="3" id="KW-1185">Reference proteome</keyword>
<feature type="transmembrane region" description="Helical" evidence="1">
    <location>
        <begin position="141"/>
        <end position="165"/>
    </location>
</feature>
<reference evidence="2 3" key="1">
    <citation type="journal article" date="2015" name="Genome Announc.">
        <title>Expanding the biotechnology potential of lactobacilli through comparative genomics of 213 strains and associated genera.</title>
        <authorList>
            <person name="Sun Z."/>
            <person name="Harris H.M."/>
            <person name="McCann A."/>
            <person name="Guo C."/>
            <person name="Argimon S."/>
            <person name="Zhang W."/>
            <person name="Yang X."/>
            <person name="Jeffery I.B."/>
            <person name="Cooney J.C."/>
            <person name="Kagawa T.F."/>
            <person name="Liu W."/>
            <person name="Song Y."/>
            <person name="Salvetti E."/>
            <person name="Wrobel A."/>
            <person name="Rasinkangas P."/>
            <person name="Parkhill J."/>
            <person name="Rea M.C."/>
            <person name="O'Sullivan O."/>
            <person name="Ritari J."/>
            <person name="Douillard F.P."/>
            <person name="Paul Ross R."/>
            <person name="Yang R."/>
            <person name="Briner A.E."/>
            <person name="Felis G.E."/>
            <person name="de Vos W.M."/>
            <person name="Barrangou R."/>
            <person name="Klaenhammer T.R."/>
            <person name="Caufield P.W."/>
            <person name="Cui Y."/>
            <person name="Zhang H."/>
            <person name="O'Toole P.W."/>
        </authorList>
    </citation>
    <scope>NUCLEOTIDE SEQUENCE [LARGE SCALE GENOMIC DNA]</scope>
    <source>
        <strain evidence="2 3">DSM 22698</strain>
    </source>
</reference>
<keyword evidence="1" id="KW-0472">Membrane</keyword>
<keyword evidence="1" id="KW-0812">Transmembrane</keyword>
<evidence type="ECO:0008006" key="4">
    <source>
        <dbReference type="Google" id="ProtNLM"/>
    </source>
</evidence>
<feature type="transmembrane region" description="Helical" evidence="1">
    <location>
        <begin position="59"/>
        <end position="82"/>
    </location>
</feature>
<accession>A0A0R2CET2</accession>
<dbReference type="STRING" id="1423810.FD19_GL001502"/>
<feature type="transmembrane region" description="Helical" evidence="1">
    <location>
        <begin position="432"/>
        <end position="452"/>
    </location>
</feature>
<dbReference type="RefSeq" id="WP_054750950.1">
    <property type="nucleotide sequence ID" value="NZ_AYZK01000004.1"/>
</dbReference>
<feature type="transmembrane region" description="Helical" evidence="1">
    <location>
        <begin position="226"/>
        <end position="255"/>
    </location>
</feature>
<proteinExistence type="predicted"/>